<dbReference type="InterPro" id="IPR010183">
    <property type="entry name" value="Phage_lambda_Bet"/>
</dbReference>
<reference evidence="1 4" key="1">
    <citation type="submission" date="2023-07" db="EMBL/GenBank/DDBJ databases">
        <authorList>
            <person name="Peeters C."/>
        </authorList>
    </citation>
    <scope>NUCLEOTIDE SEQUENCE</scope>
    <source>
        <strain evidence="2 4">R-77569</strain>
        <strain evidence="1">R-77591</strain>
    </source>
</reference>
<proteinExistence type="predicted"/>
<evidence type="ECO:0000313" key="3">
    <source>
        <dbReference type="Proteomes" id="UP001190002"/>
    </source>
</evidence>
<dbReference type="GO" id="GO:0006310">
    <property type="term" value="P:DNA recombination"/>
    <property type="evidence" value="ECO:0007669"/>
    <property type="project" value="InterPro"/>
</dbReference>
<comment type="caution">
    <text evidence="1">The sequence shown here is derived from an EMBL/GenBank/DDBJ whole genome shotgun (WGS) entry which is preliminary data.</text>
</comment>
<dbReference type="RefSeq" id="WP_222329016.1">
    <property type="nucleotide sequence ID" value="NZ_CATVXE010000021.1"/>
</dbReference>
<dbReference type="EMBL" id="CATVXE010000021">
    <property type="protein sequence ID" value="CAJ0693019.1"/>
    <property type="molecule type" value="Genomic_DNA"/>
</dbReference>
<evidence type="ECO:0000313" key="2">
    <source>
        <dbReference type="EMBL" id="CAJ0894009.1"/>
    </source>
</evidence>
<evidence type="ECO:0008006" key="5">
    <source>
        <dbReference type="Google" id="ProtNLM"/>
    </source>
</evidence>
<dbReference type="AlphaFoldDB" id="A0AAD2EM65"/>
<accession>A0AAD2EM65</accession>
<dbReference type="Pfam" id="PF03837">
    <property type="entry name" value="RecT"/>
    <property type="match status" value="1"/>
</dbReference>
<protein>
    <recommendedName>
        <fullName evidence="5">Phage recombination protein Bet</fullName>
    </recommendedName>
</protein>
<dbReference type="Proteomes" id="UP001190452">
    <property type="component" value="Unassembled WGS sequence"/>
</dbReference>
<dbReference type="InterPro" id="IPR018330">
    <property type="entry name" value="RecT_fam"/>
</dbReference>
<dbReference type="GO" id="GO:0003677">
    <property type="term" value="F:DNA binding"/>
    <property type="evidence" value="ECO:0007669"/>
    <property type="project" value="InterPro"/>
</dbReference>
<dbReference type="NCBIfam" id="TIGR01913">
    <property type="entry name" value="bet_lambda"/>
    <property type="match status" value="1"/>
</dbReference>
<dbReference type="Proteomes" id="UP001190002">
    <property type="component" value="Unassembled WGS sequence"/>
</dbReference>
<name>A0AAD2EM65_9RALS</name>
<keyword evidence="4" id="KW-1185">Reference proteome</keyword>
<organism evidence="1 3">
    <name type="scientific">Ralstonia mannitolilytica</name>
    <dbReference type="NCBI Taxonomy" id="105219"/>
    <lineage>
        <taxon>Bacteria</taxon>
        <taxon>Pseudomonadati</taxon>
        <taxon>Pseudomonadota</taxon>
        <taxon>Betaproteobacteria</taxon>
        <taxon>Burkholderiales</taxon>
        <taxon>Burkholderiaceae</taxon>
        <taxon>Ralstonia</taxon>
    </lineage>
</organism>
<evidence type="ECO:0000313" key="4">
    <source>
        <dbReference type="Proteomes" id="UP001190452"/>
    </source>
</evidence>
<evidence type="ECO:0000313" key="1">
    <source>
        <dbReference type="EMBL" id="CAJ0693019.1"/>
    </source>
</evidence>
<gene>
    <name evidence="2" type="ORF">R77569_04362</name>
    <name evidence="1" type="ORF">R77591_04016</name>
</gene>
<sequence length="314" mass="34764">MSTAVAERPATNQKQTLVAKFAAKYSIEADKLLNTLKATAFRQNGNQDITNEQMAALLIVADQYGLNPFTKEIYAFPDKGGIVPVVGVDGWSRIINEHPQSDGFEFVESEETTTFEGKTVPVWMEVHIYRKDRARPIKVRERFAEVVRSSMQPWKTHPSRMMRHKTLIQGARLAYGFAGIYDEDEAQRIVERDMGAADTVATTRTVPMPQAKAKQIEQHTSLVIEQPVASERQPAAQRQQSLKEAKSSLPFDGATSAAELATDGEKQYVRMKLAGADIAVSDAITAVGLSTPESLEGLTRDGFVALQDYIKENC</sequence>
<dbReference type="EMBL" id="CAUDKV010000024">
    <property type="protein sequence ID" value="CAJ0894009.1"/>
    <property type="molecule type" value="Genomic_DNA"/>
</dbReference>